<dbReference type="EMBL" id="ML993910">
    <property type="protein sequence ID" value="KAF2203180.1"/>
    <property type="molecule type" value="Genomic_DNA"/>
</dbReference>
<comment type="caution">
    <text evidence="2">The sequence shown here is derived from an EMBL/GenBank/DDBJ whole genome shotgun (WGS) entry which is preliminary data.</text>
</comment>
<dbReference type="Proteomes" id="UP000799536">
    <property type="component" value="Unassembled WGS sequence"/>
</dbReference>
<accession>A0A9P4N0U7</accession>
<reference evidence="2" key="1">
    <citation type="journal article" date="2020" name="Stud. Mycol.">
        <title>101 Dothideomycetes genomes: a test case for predicting lifestyles and emergence of pathogens.</title>
        <authorList>
            <person name="Haridas S."/>
            <person name="Albert R."/>
            <person name="Binder M."/>
            <person name="Bloem J."/>
            <person name="Labutti K."/>
            <person name="Salamov A."/>
            <person name="Andreopoulos B."/>
            <person name="Baker S."/>
            <person name="Barry K."/>
            <person name="Bills G."/>
            <person name="Bluhm B."/>
            <person name="Cannon C."/>
            <person name="Castanera R."/>
            <person name="Culley D."/>
            <person name="Daum C."/>
            <person name="Ezra D."/>
            <person name="Gonzalez J."/>
            <person name="Henrissat B."/>
            <person name="Kuo A."/>
            <person name="Liang C."/>
            <person name="Lipzen A."/>
            <person name="Lutzoni F."/>
            <person name="Magnuson J."/>
            <person name="Mondo S."/>
            <person name="Nolan M."/>
            <person name="Ohm R."/>
            <person name="Pangilinan J."/>
            <person name="Park H.-J."/>
            <person name="Ramirez L."/>
            <person name="Alfaro M."/>
            <person name="Sun H."/>
            <person name="Tritt A."/>
            <person name="Yoshinaga Y."/>
            <person name="Zwiers L.-H."/>
            <person name="Turgeon B."/>
            <person name="Goodwin S."/>
            <person name="Spatafora J."/>
            <person name="Crous P."/>
            <person name="Grigoriev I."/>
        </authorList>
    </citation>
    <scope>NUCLEOTIDE SEQUENCE</scope>
    <source>
        <strain evidence="2">ATCC 74209</strain>
    </source>
</reference>
<proteinExistence type="predicted"/>
<evidence type="ECO:0000313" key="2">
    <source>
        <dbReference type="EMBL" id="KAF2203180.1"/>
    </source>
</evidence>
<feature type="transmembrane region" description="Helical" evidence="1">
    <location>
        <begin position="38"/>
        <end position="55"/>
    </location>
</feature>
<sequence>MVPDGWCGDRIDKSDRRIIWVVHSVVGFVRTIKRGRKIKVIFLSYYILGLKITFLL</sequence>
<keyword evidence="1" id="KW-1133">Transmembrane helix</keyword>
<keyword evidence="1" id="KW-0472">Membrane</keyword>
<gene>
    <name evidence="2" type="ORF">GQ43DRAFT_278552</name>
</gene>
<keyword evidence="3" id="KW-1185">Reference proteome</keyword>
<organism evidence="2 3">
    <name type="scientific">Delitschia confertaspora ATCC 74209</name>
    <dbReference type="NCBI Taxonomy" id="1513339"/>
    <lineage>
        <taxon>Eukaryota</taxon>
        <taxon>Fungi</taxon>
        <taxon>Dikarya</taxon>
        <taxon>Ascomycota</taxon>
        <taxon>Pezizomycotina</taxon>
        <taxon>Dothideomycetes</taxon>
        <taxon>Pleosporomycetidae</taxon>
        <taxon>Pleosporales</taxon>
        <taxon>Delitschiaceae</taxon>
        <taxon>Delitschia</taxon>
    </lineage>
</organism>
<name>A0A9P4N0U7_9PLEO</name>
<protein>
    <submittedName>
        <fullName evidence="2">Uncharacterized protein</fullName>
    </submittedName>
</protein>
<evidence type="ECO:0000256" key="1">
    <source>
        <dbReference type="SAM" id="Phobius"/>
    </source>
</evidence>
<evidence type="ECO:0000313" key="3">
    <source>
        <dbReference type="Proteomes" id="UP000799536"/>
    </source>
</evidence>
<keyword evidence="1" id="KW-0812">Transmembrane</keyword>
<dbReference type="AlphaFoldDB" id="A0A9P4N0U7"/>